<proteinExistence type="predicted"/>
<keyword evidence="1 3" id="KW-0479">Metal-binding</keyword>
<comment type="caution">
    <text evidence="5">The sequence shown here is derived from an EMBL/GenBank/DDBJ whole genome shotgun (WGS) entry which is preliminary data.</text>
</comment>
<dbReference type="GO" id="GO:0020037">
    <property type="term" value="F:heme binding"/>
    <property type="evidence" value="ECO:0007669"/>
    <property type="project" value="InterPro"/>
</dbReference>
<dbReference type="InterPro" id="IPR051459">
    <property type="entry name" value="Cytochrome_c-type_DH"/>
</dbReference>
<dbReference type="EMBL" id="JAHXDN010000008">
    <property type="protein sequence ID" value="MBW4710453.1"/>
    <property type="molecule type" value="Genomic_DNA"/>
</dbReference>
<evidence type="ECO:0000259" key="4">
    <source>
        <dbReference type="PROSITE" id="PS51007"/>
    </source>
</evidence>
<evidence type="ECO:0000256" key="3">
    <source>
        <dbReference type="PROSITE-ProRule" id="PRU00433"/>
    </source>
</evidence>
<accession>A0A9X1G0T8</accession>
<organism evidence="5 6">
    <name type="scientific">Roseobacter insulae</name>
    <dbReference type="NCBI Taxonomy" id="2859783"/>
    <lineage>
        <taxon>Bacteria</taxon>
        <taxon>Pseudomonadati</taxon>
        <taxon>Pseudomonadota</taxon>
        <taxon>Alphaproteobacteria</taxon>
        <taxon>Rhodobacterales</taxon>
        <taxon>Roseobacteraceae</taxon>
        <taxon>Roseobacter</taxon>
    </lineage>
</organism>
<reference evidence="5" key="1">
    <citation type="submission" date="2021-07" db="EMBL/GenBank/DDBJ databases">
        <title>Roseobacter insulae sp. nov., isolated from a tidal flat.</title>
        <authorList>
            <person name="Park S."/>
            <person name="Yoon J.-H."/>
        </authorList>
    </citation>
    <scope>NUCLEOTIDE SEQUENCE</scope>
    <source>
        <strain evidence="5">YSTF-M11</strain>
    </source>
</reference>
<keyword evidence="6" id="KW-1185">Reference proteome</keyword>
<dbReference type="PANTHER" id="PTHR35008">
    <property type="entry name" value="BLL4482 PROTEIN-RELATED"/>
    <property type="match status" value="1"/>
</dbReference>
<evidence type="ECO:0000256" key="1">
    <source>
        <dbReference type="ARBA" id="ARBA00022723"/>
    </source>
</evidence>
<dbReference type="Pfam" id="PF00034">
    <property type="entry name" value="Cytochrom_C"/>
    <property type="match status" value="1"/>
</dbReference>
<dbReference type="AlphaFoldDB" id="A0A9X1G0T8"/>
<evidence type="ECO:0000313" key="6">
    <source>
        <dbReference type="Proteomes" id="UP001138661"/>
    </source>
</evidence>
<feature type="domain" description="Cytochrome c" evidence="4">
    <location>
        <begin position="21"/>
        <end position="123"/>
    </location>
</feature>
<evidence type="ECO:0000313" key="5">
    <source>
        <dbReference type="EMBL" id="MBW4710453.1"/>
    </source>
</evidence>
<keyword evidence="2 3" id="KW-0408">Iron</keyword>
<dbReference type="Proteomes" id="UP001138661">
    <property type="component" value="Unassembled WGS sequence"/>
</dbReference>
<dbReference type="GO" id="GO:0046872">
    <property type="term" value="F:metal ion binding"/>
    <property type="evidence" value="ECO:0007669"/>
    <property type="project" value="UniProtKB-KW"/>
</dbReference>
<keyword evidence="3" id="KW-0349">Heme</keyword>
<dbReference type="PROSITE" id="PS51007">
    <property type="entry name" value="CYTC"/>
    <property type="match status" value="1"/>
</dbReference>
<name>A0A9X1G0T8_9RHOB</name>
<gene>
    <name evidence="5" type="ORF">KX928_21900</name>
</gene>
<dbReference type="PANTHER" id="PTHR35008:SF4">
    <property type="entry name" value="BLL4482 PROTEIN"/>
    <property type="match status" value="1"/>
</dbReference>
<sequence length="139" mass="15313">MALIAMIAATTAQADHELNDRDLDTGKALYGENCASCHGADLEGQPDWQTPDQDSVLRAPPHDETGHTWHHDNLLLFQYTKLGGQCALAARGVTGFQSGMPGFGETLTDDDIWNILSYIRSTWPEPIQDIQTTRNPPHD</sequence>
<dbReference type="InterPro" id="IPR009056">
    <property type="entry name" value="Cyt_c-like_dom"/>
</dbReference>
<dbReference type="RefSeq" id="WP_219507031.1">
    <property type="nucleotide sequence ID" value="NZ_JAHXDN010000008.1"/>
</dbReference>
<evidence type="ECO:0000256" key="2">
    <source>
        <dbReference type="ARBA" id="ARBA00023004"/>
    </source>
</evidence>
<protein>
    <submittedName>
        <fullName evidence="5">Cytochrome c</fullName>
    </submittedName>
</protein>
<dbReference type="GO" id="GO:0009055">
    <property type="term" value="F:electron transfer activity"/>
    <property type="evidence" value="ECO:0007669"/>
    <property type="project" value="InterPro"/>
</dbReference>